<dbReference type="AlphaFoldDB" id="A0A4S4A3T2"/>
<organism evidence="1 2">
    <name type="scientific">Allorhizobium terrae</name>
    <dbReference type="NCBI Taxonomy" id="1848972"/>
    <lineage>
        <taxon>Bacteria</taxon>
        <taxon>Pseudomonadati</taxon>
        <taxon>Pseudomonadota</taxon>
        <taxon>Alphaproteobacteria</taxon>
        <taxon>Hyphomicrobiales</taxon>
        <taxon>Rhizobiaceae</taxon>
        <taxon>Rhizobium/Agrobacterium group</taxon>
        <taxon>Allorhizobium</taxon>
    </lineage>
</organism>
<dbReference type="Proteomes" id="UP000310754">
    <property type="component" value="Unassembled WGS sequence"/>
</dbReference>
<accession>A0A4S4A3T2</accession>
<comment type="caution">
    <text evidence="1">The sequence shown here is derived from an EMBL/GenBank/DDBJ whole genome shotgun (WGS) entry which is preliminary data.</text>
</comment>
<dbReference type="EMBL" id="SSOA01000002">
    <property type="protein sequence ID" value="THF52612.1"/>
    <property type="molecule type" value="Genomic_DNA"/>
</dbReference>
<sequence length="288" mass="31101">MKAPALSSTLVDRWGLSHIRLIADTHSSLVYRAMRDDVPVIVKTLKPEGRGERPGMDFLRWRDGLGAIKVIAQDHDTALLEDAGHLTLGTYHGEVGDVIATEIIVDVLQRLHAPSSSPPPAALTPLHVHFDALFSLEKSGPNAAIADVIRWSAALARALLAEQEMVKPLHGDLHHDNIIGGEGGDWIAIDPQGLLGDPAYDVANVFGNPLGATDEILDPQRAIRLARRFAPVLNCTASKILRFAAAHAGLSAAWTLQNDLTPSGQTNLDERLGFARMARSILAEQFVD</sequence>
<keyword evidence="2" id="KW-1185">Reference proteome</keyword>
<dbReference type="Pfam" id="PF04655">
    <property type="entry name" value="APH_6_hur"/>
    <property type="match status" value="1"/>
</dbReference>
<dbReference type="InterPro" id="IPR011009">
    <property type="entry name" value="Kinase-like_dom_sf"/>
</dbReference>
<dbReference type="Gene3D" id="3.90.1200.10">
    <property type="match status" value="1"/>
</dbReference>
<protein>
    <submittedName>
        <fullName evidence="1">Streptomycin resistance protein</fullName>
    </submittedName>
</protein>
<evidence type="ECO:0000313" key="1">
    <source>
        <dbReference type="EMBL" id="THF52612.1"/>
    </source>
</evidence>
<proteinExistence type="predicted"/>
<gene>
    <name evidence="1" type="ORF">E6C51_06055</name>
</gene>
<dbReference type="GO" id="GO:0016773">
    <property type="term" value="F:phosphotransferase activity, alcohol group as acceptor"/>
    <property type="evidence" value="ECO:0007669"/>
    <property type="project" value="InterPro"/>
</dbReference>
<name>A0A4S4A3T2_9HYPH</name>
<dbReference type="InterPro" id="IPR006748">
    <property type="entry name" value="NH2Glyco/OHUrea_AB-resist_kin"/>
</dbReference>
<evidence type="ECO:0000313" key="2">
    <source>
        <dbReference type="Proteomes" id="UP000310754"/>
    </source>
</evidence>
<dbReference type="GO" id="GO:0019748">
    <property type="term" value="P:secondary metabolic process"/>
    <property type="evidence" value="ECO:0007669"/>
    <property type="project" value="InterPro"/>
</dbReference>
<reference evidence="1 2" key="1">
    <citation type="submission" date="2019-04" db="EMBL/GenBank/DDBJ databases">
        <title>Rhizobium terrae sp. nov., isolated from a paddy soil.</title>
        <authorList>
            <person name="Lin S.-Y."/>
            <person name="Hameed A."/>
            <person name="Huang H.-I."/>
            <person name="Young C.-C."/>
        </authorList>
    </citation>
    <scope>NUCLEOTIDE SEQUENCE [LARGE SCALE GENOMIC DNA]</scope>
    <source>
        <strain evidence="1 2">CC-HIH110</strain>
    </source>
</reference>
<dbReference type="SUPFAM" id="SSF56112">
    <property type="entry name" value="Protein kinase-like (PK-like)"/>
    <property type="match status" value="1"/>
</dbReference>